<dbReference type="PANTHER" id="PTHR18895">
    <property type="entry name" value="HEMK METHYLTRANSFERASE"/>
    <property type="match status" value="1"/>
</dbReference>
<evidence type="ECO:0000256" key="4">
    <source>
        <dbReference type="ARBA" id="ARBA00022691"/>
    </source>
</evidence>
<comment type="caution">
    <text evidence="7">The sequence shown here is derived from an EMBL/GenBank/DDBJ whole genome shotgun (WGS) entry which is preliminary data.</text>
</comment>
<protein>
    <recommendedName>
        <fullName evidence="1">peptide chain release factor N(5)-glutamine methyltransferase</fullName>
        <ecNumber evidence="1">2.1.1.297</ecNumber>
    </recommendedName>
</protein>
<keyword evidence="3" id="KW-0808">Transferase</keyword>
<reference evidence="7 8" key="1">
    <citation type="submission" date="2018-04" db="EMBL/GenBank/DDBJ databases">
        <title>Bacteria isolated from cave deposits of Manipur.</title>
        <authorList>
            <person name="Sahoo D."/>
            <person name="Sarangthem I."/>
            <person name="Nandeibam J."/>
        </authorList>
    </citation>
    <scope>NUCLEOTIDE SEQUENCE [LARGE SCALE GENOMIC DNA]</scope>
    <source>
        <strain evidence="8">mrc11</strain>
    </source>
</reference>
<name>A0A328HLQ6_ARTGO</name>
<dbReference type="Gene3D" id="3.40.50.150">
    <property type="entry name" value="Vaccinia Virus protein VP39"/>
    <property type="match status" value="1"/>
</dbReference>
<evidence type="ECO:0000259" key="6">
    <source>
        <dbReference type="Pfam" id="PF05175"/>
    </source>
</evidence>
<dbReference type="PANTHER" id="PTHR18895:SF74">
    <property type="entry name" value="MTRF1L RELEASE FACTOR GLUTAMINE METHYLTRANSFERASE"/>
    <property type="match status" value="1"/>
</dbReference>
<accession>A0A328HLQ6</accession>
<dbReference type="AlphaFoldDB" id="A0A328HLQ6"/>
<dbReference type="CDD" id="cd02440">
    <property type="entry name" value="AdoMet_MTases"/>
    <property type="match status" value="1"/>
</dbReference>
<keyword evidence="4" id="KW-0949">S-adenosyl-L-methionine</keyword>
<dbReference type="GO" id="GO:0102559">
    <property type="term" value="F:peptide chain release factor N(5)-glutamine methyltransferase activity"/>
    <property type="evidence" value="ECO:0007669"/>
    <property type="project" value="UniProtKB-EC"/>
</dbReference>
<gene>
    <name evidence="7" type="ORF">DBZ45_07410</name>
</gene>
<dbReference type="InterPro" id="IPR007848">
    <property type="entry name" value="Small_mtfrase_dom"/>
</dbReference>
<dbReference type="GO" id="GO:0032259">
    <property type="term" value="P:methylation"/>
    <property type="evidence" value="ECO:0007669"/>
    <property type="project" value="UniProtKB-KW"/>
</dbReference>
<dbReference type="InterPro" id="IPR029063">
    <property type="entry name" value="SAM-dependent_MTases_sf"/>
</dbReference>
<dbReference type="InterPro" id="IPR022446">
    <property type="entry name" value="MeTrfrase_put"/>
</dbReference>
<dbReference type="Pfam" id="PF05175">
    <property type="entry name" value="MTS"/>
    <property type="match status" value="1"/>
</dbReference>
<evidence type="ECO:0000313" key="8">
    <source>
        <dbReference type="Proteomes" id="UP000249166"/>
    </source>
</evidence>
<organism evidence="7 8">
    <name type="scientific">Arthrobacter globiformis</name>
    <dbReference type="NCBI Taxonomy" id="1665"/>
    <lineage>
        <taxon>Bacteria</taxon>
        <taxon>Bacillati</taxon>
        <taxon>Actinomycetota</taxon>
        <taxon>Actinomycetes</taxon>
        <taxon>Micrococcales</taxon>
        <taxon>Micrococcaceae</taxon>
        <taxon>Arthrobacter</taxon>
    </lineage>
</organism>
<dbReference type="Proteomes" id="UP000249166">
    <property type="component" value="Unassembled WGS sequence"/>
</dbReference>
<dbReference type="NCBIfam" id="TIGR00536">
    <property type="entry name" value="hemK_fam"/>
    <property type="match status" value="1"/>
</dbReference>
<dbReference type="NCBIfam" id="TIGR03704">
    <property type="entry name" value="PrmC_rel_meth"/>
    <property type="match status" value="1"/>
</dbReference>
<feature type="domain" description="Methyltransferase small" evidence="6">
    <location>
        <begin position="109"/>
        <end position="187"/>
    </location>
</feature>
<comment type="catalytic activity">
    <reaction evidence="5">
        <text>L-glutaminyl-[peptide chain release factor] + S-adenosyl-L-methionine = N(5)-methyl-L-glutaminyl-[peptide chain release factor] + S-adenosyl-L-homocysteine + H(+)</text>
        <dbReference type="Rhea" id="RHEA:42896"/>
        <dbReference type="Rhea" id="RHEA-COMP:10271"/>
        <dbReference type="Rhea" id="RHEA-COMP:10272"/>
        <dbReference type="ChEBI" id="CHEBI:15378"/>
        <dbReference type="ChEBI" id="CHEBI:30011"/>
        <dbReference type="ChEBI" id="CHEBI:57856"/>
        <dbReference type="ChEBI" id="CHEBI:59789"/>
        <dbReference type="ChEBI" id="CHEBI:61891"/>
        <dbReference type="EC" id="2.1.1.297"/>
    </reaction>
</comment>
<dbReference type="EC" id="2.1.1.297" evidence="1"/>
<dbReference type="EMBL" id="QLNP01000064">
    <property type="protein sequence ID" value="RAM37943.1"/>
    <property type="molecule type" value="Genomic_DNA"/>
</dbReference>
<keyword evidence="2" id="KW-0489">Methyltransferase</keyword>
<sequence>MPVESLLSRSTVIGRLRAAGCVFAEDEADLLLSAGLAPKELTNAVQRRVDGFPLEHILGWAEFCGLRIRVGAGVFVPRRRTELLVREAAGLLAASRAGPAERAPSTRPVVVDLCCGSGAAGTALAALVPGIEVHASDVDPAAVRCARLNVLPAGGVVHEGDLYAALPARLQGNVDMLVVNAPYVPTASISSMPHEARVHEPRVSLDGGPDGLDIQRRVIAGAGAWLRQGGHLLIETSRRQAPHAAAAMVSAGLSPRIATSTELDATAVIGKLL</sequence>
<dbReference type="SUPFAM" id="SSF53335">
    <property type="entry name" value="S-adenosyl-L-methionine-dependent methyltransferases"/>
    <property type="match status" value="1"/>
</dbReference>
<dbReference type="InterPro" id="IPR050320">
    <property type="entry name" value="N5-glutamine_MTase"/>
</dbReference>
<proteinExistence type="predicted"/>
<evidence type="ECO:0000256" key="3">
    <source>
        <dbReference type="ARBA" id="ARBA00022679"/>
    </source>
</evidence>
<evidence type="ECO:0000256" key="1">
    <source>
        <dbReference type="ARBA" id="ARBA00012771"/>
    </source>
</evidence>
<evidence type="ECO:0000313" key="7">
    <source>
        <dbReference type="EMBL" id="RAM37943.1"/>
    </source>
</evidence>
<dbReference type="RefSeq" id="WP_111903274.1">
    <property type="nucleotide sequence ID" value="NZ_QLNP01000064.1"/>
</dbReference>
<evidence type="ECO:0000256" key="2">
    <source>
        <dbReference type="ARBA" id="ARBA00022603"/>
    </source>
</evidence>
<dbReference type="OrthoDB" id="9800643at2"/>
<dbReference type="InterPro" id="IPR004556">
    <property type="entry name" value="HemK-like"/>
</dbReference>
<evidence type="ECO:0000256" key="5">
    <source>
        <dbReference type="ARBA" id="ARBA00048391"/>
    </source>
</evidence>